<evidence type="ECO:0000256" key="3">
    <source>
        <dbReference type="SAM" id="Coils"/>
    </source>
</evidence>
<evidence type="ECO:0000313" key="5">
    <source>
        <dbReference type="EMBL" id="TRW48397.1"/>
    </source>
</evidence>
<dbReference type="InterPro" id="IPR050469">
    <property type="entry name" value="Diguanylate_Cyclase"/>
</dbReference>
<dbReference type="Gene3D" id="3.30.70.270">
    <property type="match status" value="1"/>
</dbReference>
<dbReference type="PANTHER" id="PTHR45138">
    <property type="entry name" value="REGULATORY COMPONENTS OF SENSORY TRANSDUCTION SYSTEM"/>
    <property type="match status" value="1"/>
</dbReference>
<dbReference type="Gene3D" id="3.30.450.20">
    <property type="entry name" value="PAS domain"/>
    <property type="match status" value="1"/>
</dbReference>
<evidence type="ECO:0000259" key="4">
    <source>
        <dbReference type="PROSITE" id="PS50887"/>
    </source>
</evidence>
<comment type="caution">
    <text evidence="5">The sequence shown here is derived from an EMBL/GenBank/DDBJ whole genome shotgun (WGS) entry which is preliminary data.</text>
</comment>
<accession>A0A552X011</accession>
<dbReference type="Pfam" id="PF00990">
    <property type="entry name" value="GGDEF"/>
    <property type="match status" value="1"/>
</dbReference>
<organism evidence="5 6">
    <name type="scientific">Aliidiomarina halalkaliphila</name>
    <dbReference type="NCBI Taxonomy" id="2593535"/>
    <lineage>
        <taxon>Bacteria</taxon>
        <taxon>Pseudomonadati</taxon>
        <taxon>Pseudomonadota</taxon>
        <taxon>Gammaproteobacteria</taxon>
        <taxon>Alteromonadales</taxon>
        <taxon>Idiomarinaceae</taxon>
        <taxon>Aliidiomarina</taxon>
    </lineage>
</organism>
<comment type="catalytic activity">
    <reaction evidence="2">
        <text>2 GTP = 3',3'-c-di-GMP + 2 diphosphate</text>
        <dbReference type="Rhea" id="RHEA:24898"/>
        <dbReference type="ChEBI" id="CHEBI:33019"/>
        <dbReference type="ChEBI" id="CHEBI:37565"/>
        <dbReference type="ChEBI" id="CHEBI:58805"/>
        <dbReference type="EC" id="2.7.7.65"/>
    </reaction>
</comment>
<dbReference type="PROSITE" id="PS50887">
    <property type="entry name" value="GGDEF"/>
    <property type="match status" value="1"/>
</dbReference>
<dbReference type="EMBL" id="VJWL01000003">
    <property type="protein sequence ID" value="TRW48397.1"/>
    <property type="molecule type" value="Genomic_DNA"/>
</dbReference>
<keyword evidence="6" id="KW-1185">Reference proteome</keyword>
<dbReference type="PANTHER" id="PTHR45138:SF9">
    <property type="entry name" value="DIGUANYLATE CYCLASE DGCM-RELATED"/>
    <property type="match status" value="1"/>
</dbReference>
<sequence>MPADALSFNEKQFRQLIDTLWSQTLNPMWVCKVVQDDFEMVSANEAAFRVDANQKPGVLLSDVVKKSGHDNSVLAGYFTCLEKGEVVEFEQRPFVHGKEMLFRTLLVPIKNSRGAITHIWGTAYNLSDLLDAQLSLEQDKDALQRKLTERTQQLHAARRTLEELATKDSLTQIANRQFFDENLTRAVLRANRGKEPLALILIEADYFKRFNQRYGMQAGDESLQKIAQVISQIDLRQDDVVARFSGNTFAILMPNCEASDAERIAKAALQRVQELKIPHETSEVEGAKVMTVTIGVAVSPFGQITSDSLFKEGGNALDIAKASGHNCVRMTVL</sequence>
<evidence type="ECO:0000256" key="1">
    <source>
        <dbReference type="ARBA" id="ARBA00012528"/>
    </source>
</evidence>
<dbReference type="InterPro" id="IPR043128">
    <property type="entry name" value="Rev_trsase/Diguanyl_cyclase"/>
</dbReference>
<protein>
    <recommendedName>
        <fullName evidence="1">diguanylate cyclase</fullName>
        <ecNumber evidence="1">2.7.7.65</ecNumber>
    </recommendedName>
</protein>
<dbReference type="InterPro" id="IPR029787">
    <property type="entry name" value="Nucleotide_cyclase"/>
</dbReference>
<evidence type="ECO:0000256" key="2">
    <source>
        <dbReference type="ARBA" id="ARBA00034247"/>
    </source>
</evidence>
<reference evidence="5 6" key="1">
    <citation type="submission" date="2019-07" db="EMBL/GenBank/DDBJ databases">
        <authorList>
            <person name="Yang M."/>
            <person name="Zhao D."/>
            <person name="Xiang H."/>
        </authorList>
    </citation>
    <scope>NUCLEOTIDE SEQUENCE [LARGE SCALE GENOMIC DNA]</scope>
    <source>
        <strain evidence="5 6">IM1326</strain>
    </source>
</reference>
<dbReference type="SMART" id="SM00267">
    <property type="entry name" value="GGDEF"/>
    <property type="match status" value="1"/>
</dbReference>
<dbReference type="GO" id="GO:0052621">
    <property type="term" value="F:diguanylate cyclase activity"/>
    <property type="evidence" value="ECO:0007669"/>
    <property type="project" value="UniProtKB-EC"/>
</dbReference>
<dbReference type="CDD" id="cd01949">
    <property type="entry name" value="GGDEF"/>
    <property type="match status" value="1"/>
</dbReference>
<keyword evidence="3" id="KW-0175">Coiled coil</keyword>
<evidence type="ECO:0000313" key="6">
    <source>
        <dbReference type="Proteomes" id="UP000320359"/>
    </source>
</evidence>
<name>A0A552X011_9GAMM</name>
<proteinExistence type="predicted"/>
<gene>
    <name evidence="5" type="ORF">FM042_09485</name>
</gene>
<dbReference type="AlphaFoldDB" id="A0A552X011"/>
<dbReference type="Proteomes" id="UP000320359">
    <property type="component" value="Unassembled WGS sequence"/>
</dbReference>
<feature type="coiled-coil region" evidence="3">
    <location>
        <begin position="126"/>
        <end position="160"/>
    </location>
</feature>
<dbReference type="OrthoDB" id="9812260at2"/>
<dbReference type="InterPro" id="IPR000160">
    <property type="entry name" value="GGDEF_dom"/>
</dbReference>
<dbReference type="NCBIfam" id="TIGR00254">
    <property type="entry name" value="GGDEF"/>
    <property type="match status" value="1"/>
</dbReference>
<dbReference type="RefSeq" id="WP_143236189.1">
    <property type="nucleotide sequence ID" value="NZ_VJWL01000003.1"/>
</dbReference>
<dbReference type="SUPFAM" id="SSF55073">
    <property type="entry name" value="Nucleotide cyclase"/>
    <property type="match status" value="1"/>
</dbReference>
<feature type="domain" description="GGDEF" evidence="4">
    <location>
        <begin position="195"/>
        <end position="333"/>
    </location>
</feature>
<dbReference type="EC" id="2.7.7.65" evidence="1"/>